<sequence>MIDKFREDVLSVVDAVPSGASIAVGGFGSSGRPDALLDALCELDKRDLHVIVNNVGHDFTGVGRLLHEGRLRRVTASFPILQEFYDEYFAGRVELELIPQGTLAERLRAGGAGIPAFFTPSGAGTMLSDGSFTLRYAPDGGVAEHVPAKETRLINGREHVLEEGIVADFGFVKAHKGDRKGNLRFRLSARNFNPMAGMSGRTTFAEVEHLVEADELHPDDVHLPGVFVDDVVLSTGKAPAIDDPAAAPTRKAS</sequence>
<evidence type="ECO:0000313" key="1">
    <source>
        <dbReference type="EMBL" id="SFL18615.1"/>
    </source>
</evidence>
<dbReference type="RefSeq" id="WP_091325350.1">
    <property type="nucleotide sequence ID" value="NZ_FOSW01000007.1"/>
</dbReference>
<dbReference type="PANTHER" id="PTHR13707:SF57">
    <property type="entry name" value="SUCCINYL-COA:3-KETOACID COENZYME A TRANSFERASE SUBUNIT B-RELATED"/>
    <property type="match status" value="1"/>
</dbReference>
<evidence type="ECO:0000313" key="2">
    <source>
        <dbReference type="Proteomes" id="UP000199152"/>
    </source>
</evidence>
<gene>
    <name evidence="1" type="ORF">SAMN04488085_107230</name>
</gene>
<dbReference type="InterPro" id="IPR004165">
    <property type="entry name" value="CoA_trans_fam_I"/>
</dbReference>
<dbReference type="PANTHER" id="PTHR13707">
    <property type="entry name" value="KETOACID-COENZYME A TRANSFERASE"/>
    <property type="match status" value="1"/>
</dbReference>
<dbReference type="InterPro" id="IPR012792">
    <property type="entry name" value="3-oxoacid_CoA-transf_A"/>
</dbReference>
<dbReference type="STRING" id="504800.SAMN04488085_107230"/>
<keyword evidence="2" id="KW-1185">Reference proteome</keyword>
<dbReference type="NCBIfam" id="TIGR02429">
    <property type="entry name" value="pcaI_scoA_fam"/>
    <property type="match status" value="1"/>
</dbReference>
<dbReference type="FunCoup" id="A0A1I4FKY8">
    <property type="interactions" value="45"/>
</dbReference>
<dbReference type="OrthoDB" id="3369756at2"/>
<dbReference type="SUPFAM" id="SSF100950">
    <property type="entry name" value="NagB/RpiA/CoA transferase-like"/>
    <property type="match status" value="1"/>
</dbReference>
<keyword evidence="1" id="KW-0808">Transferase</keyword>
<dbReference type="InterPro" id="IPR037171">
    <property type="entry name" value="NagB/RpiA_transferase-like"/>
</dbReference>
<organism evidence="1 2">
    <name type="scientific">Geodermatophilus ruber</name>
    <dbReference type="NCBI Taxonomy" id="504800"/>
    <lineage>
        <taxon>Bacteria</taxon>
        <taxon>Bacillati</taxon>
        <taxon>Actinomycetota</taxon>
        <taxon>Actinomycetes</taxon>
        <taxon>Geodermatophilales</taxon>
        <taxon>Geodermatophilaceae</taxon>
        <taxon>Geodermatophilus</taxon>
    </lineage>
</organism>
<dbReference type="EMBL" id="FOSW01000007">
    <property type="protein sequence ID" value="SFL18615.1"/>
    <property type="molecule type" value="Genomic_DNA"/>
</dbReference>
<dbReference type="Proteomes" id="UP000199152">
    <property type="component" value="Unassembled WGS sequence"/>
</dbReference>
<dbReference type="GO" id="GO:0008410">
    <property type="term" value="F:CoA-transferase activity"/>
    <property type="evidence" value="ECO:0007669"/>
    <property type="project" value="InterPro"/>
</dbReference>
<protein>
    <submittedName>
        <fullName evidence="1">3-oxoacid CoA-transferase subunit A</fullName>
    </submittedName>
</protein>
<dbReference type="AlphaFoldDB" id="A0A1I4FKY8"/>
<proteinExistence type="predicted"/>
<dbReference type="Gene3D" id="3.40.1080.10">
    <property type="entry name" value="Glutaconate Coenzyme A-transferase"/>
    <property type="match status" value="1"/>
</dbReference>
<dbReference type="SMART" id="SM00882">
    <property type="entry name" value="CoA_trans"/>
    <property type="match status" value="1"/>
</dbReference>
<accession>A0A1I4FKY8</accession>
<name>A0A1I4FKY8_9ACTN</name>
<reference evidence="1 2" key="1">
    <citation type="submission" date="2016-10" db="EMBL/GenBank/DDBJ databases">
        <authorList>
            <person name="de Groot N.N."/>
        </authorList>
    </citation>
    <scope>NUCLEOTIDE SEQUENCE [LARGE SCALE GENOMIC DNA]</scope>
    <source>
        <strain evidence="1 2">DSM 45317</strain>
    </source>
</reference>
<dbReference type="Pfam" id="PF01144">
    <property type="entry name" value="CoA_trans"/>
    <property type="match status" value="1"/>
</dbReference>
<dbReference type="InParanoid" id="A0A1I4FKY8"/>